<proteinExistence type="predicted"/>
<reference evidence="2 3" key="1">
    <citation type="submission" date="2016-10" db="EMBL/GenBank/DDBJ databases">
        <authorList>
            <person name="de Groot N.N."/>
        </authorList>
    </citation>
    <scope>NUCLEOTIDE SEQUENCE [LARGE SCALE GENOMIC DNA]</scope>
    <source>
        <strain evidence="2 3">DSM 13305</strain>
    </source>
</reference>
<evidence type="ECO:0000313" key="2">
    <source>
        <dbReference type="EMBL" id="SEP38294.1"/>
    </source>
</evidence>
<organism evidence="2 3">
    <name type="scientific">Propionispora vibrioides</name>
    <dbReference type="NCBI Taxonomy" id="112903"/>
    <lineage>
        <taxon>Bacteria</taxon>
        <taxon>Bacillati</taxon>
        <taxon>Bacillota</taxon>
        <taxon>Negativicutes</taxon>
        <taxon>Selenomonadales</taxon>
        <taxon>Sporomusaceae</taxon>
        <taxon>Propionispora</taxon>
    </lineage>
</organism>
<gene>
    <name evidence="2" type="ORF">SAMN04490178_1239</name>
</gene>
<dbReference type="STRING" id="112903.SAMN04490178_1239"/>
<feature type="chain" id="PRO_5038369921" evidence="1">
    <location>
        <begin position="18"/>
        <end position="198"/>
    </location>
</feature>
<dbReference type="OrthoDB" id="1679462at2"/>
<accession>A0A1H8XE45</accession>
<dbReference type="RefSeq" id="WP_091749787.1">
    <property type="nucleotide sequence ID" value="NZ_FODY01000023.1"/>
</dbReference>
<dbReference type="Proteomes" id="UP000198847">
    <property type="component" value="Unassembled WGS sequence"/>
</dbReference>
<dbReference type="AlphaFoldDB" id="A0A1H8XE45"/>
<keyword evidence="3" id="KW-1185">Reference proteome</keyword>
<protein>
    <submittedName>
        <fullName evidence="2">Uncharacterized protein</fullName>
    </submittedName>
</protein>
<name>A0A1H8XE45_9FIRM</name>
<feature type="signal peptide" evidence="1">
    <location>
        <begin position="1"/>
        <end position="17"/>
    </location>
</feature>
<dbReference type="EMBL" id="FODY01000023">
    <property type="protein sequence ID" value="SEP38294.1"/>
    <property type="molecule type" value="Genomic_DNA"/>
</dbReference>
<keyword evidence="1" id="KW-0732">Signal</keyword>
<evidence type="ECO:0000256" key="1">
    <source>
        <dbReference type="SAM" id="SignalP"/>
    </source>
</evidence>
<sequence>MFRKLAFILFFLLTCQAAVLPVCSAAINTAKLSQEAAWISLDLPLEQRKQIDAIIADTLKEASLNGSPTVKTLDFSQMYALSSYLNEVSDIRETISDRIMQVLTPQQRRQMQAQLDKKKSYNDQTTALLMTLNLTDKQQLLIINSLLQCQRQALAIVANQKLSWEDRRKKLEKSNPLRLVSRILTKAQLTDMTIWSKM</sequence>
<evidence type="ECO:0000313" key="3">
    <source>
        <dbReference type="Proteomes" id="UP000198847"/>
    </source>
</evidence>